<feature type="region of interest" description="Disordered" evidence="1">
    <location>
        <begin position="1"/>
        <end position="42"/>
    </location>
</feature>
<gene>
    <name evidence="2" type="ORF">GN244_ATG08203</name>
</gene>
<accession>A0A833WEY6</accession>
<evidence type="ECO:0000313" key="2">
    <source>
        <dbReference type="EMBL" id="KAF4039678.1"/>
    </source>
</evidence>
<name>A0A833WEY6_PHYIN</name>
<keyword evidence="3" id="KW-1185">Reference proteome</keyword>
<protein>
    <submittedName>
        <fullName evidence="2">Uncharacterized protein</fullName>
    </submittedName>
</protein>
<dbReference type="AlphaFoldDB" id="A0A833WEY6"/>
<reference evidence="2" key="1">
    <citation type="submission" date="2020-04" db="EMBL/GenBank/DDBJ databases">
        <title>Hybrid Assembly of Korean Phytophthora infestans isolates.</title>
        <authorList>
            <person name="Prokchorchik M."/>
            <person name="Lee Y."/>
            <person name="Seo J."/>
            <person name="Cho J.-H."/>
            <person name="Park Y.-E."/>
            <person name="Jang D.-C."/>
            <person name="Im J.-S."/>
            <person name="Choi J.-G."/>
            <person name="Park H.-J."/>
            <person name="Lee G.-B."/>
            <person name="Lee Y.-G."/>
            <person name="Hong S.-Y."/>
            <person name="Cho K."/>
            <person name="Sohn K.H."/>
        </authorList>
    </citation>
    <scope>NUCLEOTIDE SEQUENCE</scope>
    <source>
        <strain evidence="2">KR_1_A1</strain>
    </source>
</reference>
<dbReference type="Proteomes" id="UP000602510">
    <property type="component" value="Unassembled WGS sequence"/>
</dbReference>
<proteinExistence type="predicted"/>
<dbReference type="EMBL" id="WSZM01000168">
    <property type="protein sequence ID" value="KAF4039678.1"/>
    <property type="molecule type" value="Genomic_DNA"/>
</dbReference>
<feature type="compositionally biased region" description="Basic and acidic residues" evidence="1">
    <location>
        <begin position="25"/>
        <end position="42"/>
    </location>
</feature>
<evidence type="ECO:0000256" key="1">
    <source>
        <dbReference type="SAM" id="MobiDB-lite"/>
    </source>
</evidence>
<feature type="compositionally biased region" description="Polar residues" evidence="1">
    <location>
        <begin position="75"/>
        <end position="85"/>
    </location>
</feature>
<sequence>MCATREKRRAERIVDGGPYLAPHPEPAEGERMDAQEASSKLDRDPMIEAAFSAQMTRMTSTSWFRGTGGVPSSPAAHTSIGTSLFGSSDEDGSDDEVAIDEGEVVIVEDDNGDFENEDGASCCIL</sequence>
<comment type="caution">
    <text evidence="2">The sequence shown here is derived from an EMBL/GenBank/DDBJ whole genome shotgun (WGS) entry which is preliminary data.</text>
</comment>
<feature type="compositionally biased region" description="Basic and acidic residues" evidence="1">
    <location>
        <begin position="1"/>
        <end position="14"/>
    </location>
</feature>
<organism evidence="2 3">
    <name type="scientific">Phytophthora infestans</name>
    <name type="common">Potato late blight agent</name>
    <name type="synonym">Botrytis infestans</name>
    <dbReference type="NCBI Taxonomy" id="4787"/>
    <lineage>
        <taxon>Eukaryota</taxon>
        <taxon>Sar</taxon>
        <taxon>Stramenopiles</taxon>
        <taxon>Oomycota</taxon>
        <taxon>Peronosporomycetes</taxon>
        <taxon>Peronosporales</taxon>
        <taxon>Peronosporaceae</taxon>
        <taxon>Phytophthora</taxon>
    </lineage>
</organism>
<evidence type="ECO:0000313" key="3">
    <source>
        <dbReference type="Proteomes" id="UP000602510"/>
    </source>
</evidence>
<feature type="region of interest" description="Disordered" evidence="1">
    <location>
        <begin position="62"/>
        <end position="95"/>
    </location>
</feature>